<sequence>MLIRILAVLAIAVAFTSTAQASASCYAARPGVHVSFGFSVGKFTEEERDRFNLMQLRQMGVDATRAEMWGGCIRAFVRKPGGGEEMQFFHPDSFERVTP</sequence>
<accession>A0A178HY34</accession>
<keyword evidence="3" id="KW-1185">Reference proteome</keyword>
<dbReference type="RefSeq" id="WP_067455112.1">
    <property type="nucleotide sequence ID" value="NZ_LVVY01000080.1"/>
</dbReference>
<dbReference type="AlphaFoldDB" id="A0A178HY34"/>
<evidence type="ECO:0000256" key="1">
    <source>
        <dbReference type="SAM" id="SignalP"/>
    </source>
</evidence>
<gene>
    <name evidence="2" type="ORF">A3840_09030</name>
</gene>
<organism evidence="2 3">
    <name type="scientific">Devosia elaeis</name>
    <dbReference type="NCBI Taxonomy" id="1770058"/>
    <lineage>
        <taxon>Bacteria</taxon>
        <taxon>Pseudomonadati</taxon>
        <taxon>Pseudomonadota</taxon>
        <taxon>Alphaproteobacteria</taxon>
        <taxon>Hyphomicrobiales</taxon>
        <taxon>Devosiaceae</taxon>
        <taxon>Devosia</taxon>
    </lineage>
</organism>
<feature type="chain" id="PRO_5008088279" evidence="1">
    <location>
        <begin position="22"/>
        <end position="99"/>
    </location>
</feature>
<keyword evidence="1" id="KW-0732">Signal</keyword>
<protein>
    <submittedName>
        <fullName evidence="2">Uncharacterized protein</fullName>
    </submittedName>
</protein>
<evidence type="ECO:0000313" key="2">
    <source>
        <dbReference type="EMBL" id="OAM77639.1"/>
    </source>
</evidence>
<dbReference type="EMBL" id="LVVY01000080">
    <property type="protein sequence ID" value="OAM77639.1"/>
    <property type="molecule type" value="Genomic_DNA"/>
</dbReference>
<dbReference type="OrthoDB" id="7951100at2"/>
<comment type="caution">
    <text evidence="2">The sequence shown here is derived from an EMBL/GenBank/DDBJ whole genome shotgun (WGS) entry which is preliminary data.</text>
</comment>
<feature type="signal peptide" evidence="1">
    <location>
        <begin position="1"/>
        <end position="21"/>
    </location>
</feature>
<dbReference type="STRING" id="1770058.A3840_09030"/>
<dbReference type="PROSITE" id="PS51257">
    <property type="entry name" value="PROKAR_LIPOPROTEIN"/>
    <property type="match status" value="1"/>
</dbReference>
<reference evidence="2 3" key="1">
    <citation type="submission" date="2016-03" db="EMBL/GenBank/DDBJ databases">
        <title>Genome sequencing of Devosia sp. S37.</title>
        <authorList>
            <person name="Mohd Nor M."/>
        </authorList>
    </citation>
    <scope>NUCLEOTIDE SEQUENCE [LARGE SCALE GENOMIC DNA]</scope>
    <source>
        <strain evidence="2 3">S37</strain>
    </source>
</reference>
<proteinExistence type="predicted"/>
<name>A0A178HY34_9HYPH</name>
<dbReference type="Proteomes" id="UP000078389">
    <property type="component" value="Unassembled WGS sequence"/>
</dbReference>
<evidence type="ECO:0000313" key="3">
    <source>
        <dbReference type="Proteomes" id="UP000078389"/>
    </source>
</evidence>